<dbReference type="AlphaFoldDB" id="A0A7C3PS38"/>
<dbReference type="EMBL" id="DTDV01000015">
    <property type="protein sequence ID" value="HGK23882.1"/>
    <property type="molecule type" value="Genomic_DNA"/>
</dbReference>
<dbReference type="InterPro" id="IPR036164">
    <property type="entry name" value="bL21-like_sf"/>
</dbReference>
<evidence type="ECO:0000256" key="1">
    <source>
        <dbReference type="ARBA" id="ARBA00008563"/>
    </source>
</evidence>
<dbReference type="GO" id="GO:0019843">
    <property type="term" value="F:rRNA binding"/>
    <property type="evidence" value="ECO:0007669"/>
    <property type="project" value="UniProtKB-UniRule"/>
</dbReference>
<evidence type="ECO:0000256" key="4">
    <source>
        <dbReference type="ARBA" id="ARBA00022980"/>
    </source>
</evidence>
<dbReference type="SMR" id="A0A7C3PS38"/>
<dbReference type="RefSeq" id="WP_012547320.1">
    <property type="nucleotide sequence ID" value="NZ_VTFL01000006.1"/>
</dbReference>
<dbReference type="GO" id="GO:1990904">
    <property type="term" value="C:ribonucleoprotein complex"/>
    <property type="evidence" value="ECO:0007669"/>
    <property type="project" value="UniProtKB-KW"/>
</dbReference>
<dbReference type="SUPFAM" id="SSF141091">
    <property type="entry name" value="L21p-like"/>
    <property type="match status" value="1"/>
</dbReference>
<dbReference type="GO" id="GO:0003735">
    <property type="term" value="F:structural constituent of ribosome"/>
    <property type="evidence" value="ECO:0007669"/>
    <property type="project" value="InterPro"/>
</dbReference>
<dbReference type="InterPro" id="IPR028909">
    <property type="entry name" value="bL21-like"/>
</dbReference>
<dbReference type="GO" id="GO:0006412">
    <property type="term" value="P:translation"/>
    <property type="evidence" value="ECO:0007669"/>
    <property type="project" value="UniProtKB-UniRule"/>
</dbReference>
<keyword evidence="2 6" id="KW-0699">rRNA-binding</keyword>
<dbReference type="GO" id="GO:0005737">
    <property type="term" value="C:cytoplasm"/>
    <property type="evidence" value="ECO:0007669"/>
    <property type="project" value="UniProtKB-ARBA"/>
</dbReference>
<sequence>MFVVVETGGKQYKLSVGSTVRVEKLQANVGDEVVLDKVLLVGKDDEVLIGQPYVEGAKVIAEVVKQDKYPKVIVFKFKRKKHYRRKYGHRQPYTQLSVKEIVLPQ</sequence>
<keyword evidence="5 6" id="KW-0687">Ribonucleoprotein</keyword>
<dbReference type="PANTHER" id="PTHR21349">
    <property type="entry name" value="50S RIBOSOMAL PROTEIN L21"/>
    <property type="match status" value="1"/>
</dbReference>
<keyword evidence="3 6" id="KW-0694">RNA-binding</keyword>
<dbReference type="InterPro" id="IPR001787">
    <property type="entry name" value="Ribosomal_bL21"/>
</dbReference>
<evidence type="ECO:0000256" key="7">
    <source>
        <dbReference type="RuleBase" id="RU000562"/>
    </source>
</evidence>
<dbReference type="InterPro" id="IPR018258">
    <property type="entry name" value="Ribosomal_bL21_CS"/>
</dbReference>
<name>A0A7C3PS38_DICTH</name>
<comment type="caution">
    <text evidence="8">The sequence shown here is derived from an EMBL/GenBank/DDBJ whole genome shotgun (WGS) entry which is preliminary data.</text>
</comment>
<dbReference type="Pfam" id="PF00829">
    <property type="entry name" value="Ribosomal_L21p"/>
    <property type="match status" value="1"/>
</dbReference>
<keyword evidence="4 6" id="KW-0689">Ribosomal protein</keyword>
<evidence type="ECO:0000256" key="2">
    <source>
        <dbReference type="ARBA" id="ARBA00022730"/>
    </source>
</evidence>
<accession>A0A7C3PS38</accession>
<dbReference type="PROSITE" id="PS01169">
    <property type="entry name" value="RIBOSOMAL_L21"/>
    <property type="match status" value="1"/>
</dbReference>
<evidence type="ECO:0000256" key="3">
    <source>
        <dbReference type="ARBA" id="ARBA00022884"/>
    </source>
</evidence>
<evidence type="ECO:0000313" key="8">
    <source>
        <dbReference type="EMBL" id="HGK23882.1"/>
    </source>
</evidence>
<dbReference type="HAMAP" id="MF_01363">
    <property type="entry name" value="Ribosomal_bL21"/>
    <property type="match status" value="1"/>
</dbReference>
<proteinExistence type="inferred from homology"/>
<dbReference type="NCBIfam" id="TIGR00061">
    <property type="entry name" value="L21"/>
    <property type="match status" value="1"/>
</dbReference>
<comment type="function">
    <text evidence="6 7">This protein binds to 23S rRNA in the presence of protein L20.</text>
</comment>
<reference evidence="8" key="1">
    <citation type="journal article" date="2020" name="mSystems">
        <title>Genome- and Community-Level Interaction Insights into Carbon Utilization and Element Cycling Functions of Hydrothermarchaeota in Hydrothermal Sediment.</title>
        <authorList>
            <person name="Zhou Z."/>
            <person name="Liu Y."/>
            <person name="Xu W."/>
            <person name="Pan J."/>
            <person name="Luo Z.H."/>
            <person name="Li M."/>
        </authorList>
    </citation>
    <scope>NUCLEOTIDE SEQUENCE [LARGE SCALE GENOMIC DNA]</scope>
    <source>
        <strain evidence="8">SpSt-70</strain>
    </source>
</reference>
<dbReference type="GO" id="GO:0005840">
    <property type="term" value="C:ribosome"/>
    <property type="evidence" value="ECO:0007669"/>
    <property type="project" value="UniProtKB-KW"/>
</dbReference>
<dbReference type="PANTHER" id="PTHR21349:SF0">
    <property type="entry name" value="LARGE RIBOSOMAL SUBUNIT PROTEIN BL21M"/>
    <property type="match status" value="1"/>
</dbReference>
<comment type="similarity">
    <text evidence="1 6 7">Belongs to the bacterial ribosomal protein bL21 family.</text>
</comment>
<comment type="subunit">
    <text evidence="6">Part of the 50S ribosomal subunit. Contacts protein L20.</text>
</comment>
<organism evidence="8">
    <name type="scientific">Dictyoglomus thermophilum</name>
    <dbReference type="NCBI Taxonomy" id="14"/>
    <lineage>
        <taxon>Bacteria</taxon>
        <taxon>Pseudomonadati</taxon>
        <taxon>Dictyoglomota</taxon>
        <taxon>Dictyoglomia</taxon>
        <taxon>Dictyoglomales</taxon>
        <taxon>Dictyoglomaceae</taxon>
        <taxon>Dictyoglomus</taxon>
    </lineage>
</organism>
<evidence type="ECO:0000256" key="6">
    <source>
        <dbReference type="HAMAP-Rule" id="MF_01363"/>
    </source>
</evidence>
<protein>
    <recommendedName>
        <fullName evidence="6">Large ribosomal subunit protein bL21</fullName>
    </recommendedName>
</protein>
<gene>
    <name evidence="6 8" type="primary">rplU</name>
    <name evidence="8" type="ORF">ENU78_05485</name>
</gene>
<dbReference type="OMA" id="HRQPFTK"/>
<evidence type="ECO:0000256" key="5">
    <source>
        <dbReference type="ARBA" id="ARBA00023274"/>
    </source>
</evidence>